<dbReference type="RefSeq" id="WP_012591358.1">
    <property type="nucleotide sequence ID" value="NC_011666.1"/>
</dbReference>
<gene>
    <name evidence="1" type="ordered locus">Msil_2359</name>
</gene>
<accession>B8EIH0</accession>
<dbReference type="Proteomes" id="UP000002257">
    <property type="component" value="Chromosome"/>
</dbReference>
<proteinExistence type="predicted"/>
<dbReference type="OrthoDB" id="7374532at2"/>
<dbReference type="AlphaFoldDB" id="B8EIH0"/>
<reference evidence="1 2" key="1">
    <citation type="journal article" date="2010" name="J. Bacteriol.">
        <title>Complete genome sequence of the aerobic facultative methanotroph Methylocella silvestris BL2.</title>
        <authorList>
            <person name="Chen Y."/>
            <person name="Crombie A."/>
            <person name="Rahman M.T."/>
            <person name="Dedysh S.N."/>
            <person name="Liesack W."/>
            <person name="Stott M.B."/>
            <person name="Alam M."/>
            <person name="Theisen A.R."/>
            <person name="Murrell J.C."/>
            <person name="Dunfield P.F."/>
        </authorList>
    </citation>
    <scope>NUCLEOTIDE SEQUENCE [LARGE SCALE GENOMIC DNA]</scope>
    <source>
        <strain evidence="2">DSM 15510 / CIP 108128 / LMG 27833 / NCIMB 13906 / BL2</strain>
    </source>
</reference>
<dbReference type="KEGG" id="msl:Msil_2359"/>
<evidence type="ECO:0000313" key="2">
    <source>
        <dbReference type="Proteomes" id="UP000002257"/>
    </source>
</evidence>
<name>B8EIH0_METSB</name>
<dbReference type="HOGENOM" id="CLU_893746_0_0_5"/>
<organism evidence="1 2">
    <name type="scientific">Methylocella silvestris (strain DSM 15510 / CIP 108128 / LMG 27833 / NCIMB 13906 / BL2)</name>
    <dbReference type="NCBI Taxonomy" id="395965"/>
    <lineage>
        <taxon>Bacteria</taxon>
        <taxon>Pseudomonadati</taxon>
        <taxon>Pseudomonadota</taxon>
        <taxon>Alphaproteobacteria</taxon>
        <taxon>Hyphomicrobiales</taxon>
        <taxon>Beijerinckiaceae</taxon>
        <taxon>Methylocella</taxon>
    </lineage>
</organism>
<protein>
    <submittedName>
        <fullName evidence="1">Uncharacterized protein</fullName>
    </submittedName>
</protein>
<dbReference type="Gene3D" id="3.90.70.10">
    <property type="entry name" value="Cysteine proteinases"/>
    <property type="match status" value="1"/>
</dbReference>
<dbReference type="EMBL" id="CP001280">
    <property type="protein sequence ID" value="ACK51289.1"/>
    <property type="molecule type" value="Genomic_DNA"/>
</dbReference>
<keyword evidence="2" id="KW-1185">Reference proteome</keyword>
<sequence length="311" mass="34256">MANFKIAETGEDISWFDLPLNRKIKLLQWGGDAKGDKLDVALDRSVANVDLTILPDKASAASTLFTLSGSAAGTSFSVAAYLPDGSRTARYSQDLAVRVCGQPIKQPGYAVDLVSDLAISGTPNQVYLYSRIFRGPADDRNVLSQDTRPGHYNCGDVAAAYGVKIFSKPTVTAYFTYYIPLKQTDPSVELKMDDLRFNADRVRQGIAKIKSYLSTGTPVRVWMIHHDGFKTFITGDWRSHFLTIVGHSANKFLYLDPWPHGSRLDYDGGMYAKTRNVFMGELEYDMAHLELGIGSPAGKLGLHDYKVIAGP</sequence>
<evidence type="ECO:0000313" key="1">
    <source>
        <dbReference type="EMBL" id="ACK51289.1"/>
    </source>
</evidence>